<organism evidence="1 2">
    <name type="scientific">Lindgomyces ingoldianus</name>
    <dbReference type="NCBI Taxonomy" id="673940"/>
    <lineage>
        <taxon>Eukaryota</taxon>
        <taxon>Fungi</taxon>
        <taxon>Dikarya</taxon>
        <taxon>Ascomycota</taxon>
        <taxon>Pezizomycotina</taxon>
        <taxon>Dothideomycetes</taxon>
        <taxon>Pleosporomycetidae</taxon>
        <taxon>Pleosporales</taxon>
        <taxon>Lindgomycetaceae</taxon>
        <taxon>Lindgomyces</taxon>
    </lineage>
</organism>
<keyword evidence="2" id="KW-1185">Reference proteome</keyword>
<dbReference type="Proteomes" id="UP000799755">
    <property type="component" value="Unassembled WGS sequence"/>
</dbReference>
<name>A0ACB6R0G5_9PLEO</name>
<evidence type="ECO:0000313" key="1">
    <source>
        <dbReference type="EMBL" id="KAF2472739.1"/>
    </source>
</evidence>
<proteinExistence type="predicted"/>
<protein>
    <submittedName>
        <fullName evidence="1">Uncharacterized protein</fullName>
    </submittedName>
</protein>
<sequence>MGPPLVFNWHRLERAWVVRHPPFVVFDAVYTMAITFDIPFCPPSFRSPADSLQSIRHGAYTFDGSRGIYLKKKLRPRPVIKLDDARYACEAGLQKSIIFIGITAVKTKSRGCVLKLSLYEFITNDESCPPSSFQIPRPRVFPHSETTVMVNLKPLTSTKFVEFGSHPPSTITDPGSIIIQPSPTNSEIGRNYFRFRSININGVLDELARSRNSSGPDFQARHAHSINGYIFFADCCIHSTALVTKDSRRPGPHETIPALKPLYHSNSRNLRADPDHYLIGKIFYSWRITRKSNQGLQTHVPSLLHLLL</sequence>
<accession>A0ACB6R0G5</accession>
<dbReference type="EMBL" id="MU003501">
    <property type="protein sequence ID" value="KAF2472739.1"/>
    <property type="molecule type" value="Genomic_DNA"/>
</dbReference>
<comment type="caution">
    <text evidence="1">The sequence shown here is derived from an EMBL/GenBank/DDBJ whole genome shotgun (WGS) entry which is preliminary data.</text>
</comment>
<reference evidence="1" key="1">
    <citation type="journal article" date="2020" name="Stud. Mycol.">
        <title>101 Dothideomycetes genomes: a test case for predicting lifestyles and emergence of pathogens.</title>
        <authorList>
            <person name="Haridas S."/>
            <person name="Albert R."/>
            <person name="Binder M."/>
            <person name="Bloem J."/>
            <person name="Labutti K."/>
            <person name="Salamov A."/>
            <person name="Andreopoulos B."/>
            <person name="Baker S."/>
            <person name="Barry K."/>
            <person name="Bills G."/>
            <person name="Bluhm B."/>
            <person name="Cannon C."/>
            <person name="Castanera R."/>
            <person name="Culley D."/>
            <person name="Daum C."/>
            <person name="Ezra D."/>
            <person name="Gonzalez J."/>
            <person name="Henrissat B."/>
            <person name="Kuo A."/>
            <person name="Liang C."/>
            <person name="Lipzen A."/>
            <person name="Lutzoni F."/>
            <person name="Magnuson J."/>
            <person name="Mondo S."/>
            <person name="Nolan M."/>
            <person name="Ohm R."/>
            <person name="Pangilinan J."/>
            <person name="Park H.-J."/>
            <person name="Ramirez L."/>
            <person name="Alfaro M."/>
            <person name="Sun H."/>
            <person name="Tritt A."/>
            <person name="Yoshinaga Y."/>
            <person name="Zwiers L.-H."/>
            <person name="Turgeon B."/>
            <person name="Goodwin S."/>
            <person name="Spatafora J."/>
            <person name="Crous P."/>
            <person name="Grigoriev I."/>
        </authorList>
    </citation>
    <scope>NUCLEOTIDE SEQUENCE</scope>
    <source>
        <strain evidence="1">ATCC 200398</strain>
    </source>
</reference>
<evidence type="ECO:0000313" key="2">
    <source>
        <dbReference type="Proteomes" id="UP000799755"/>
    </source>
</evidence>
<gene>
    <name evidence="1" type="ORF">BDR25DRAFT_353063</name>
</gene>